<dbReference type="InterPro" id="IPR014757">
    <property type="entry name" value="Tscrpt_reg_IclR_C"/>
</dbReference>
<reference evidence="6 7" key="1">
    <citation type="submission" date="2023-09" db="EMBL/GenBank/DDBJ databases">
        <title>Buttiauxella selenatireducens sp. nov., isolated from the rhizosphere of Cardamine hupingshanesis.</title>
        <authorList>
            <person name="Zhang S."/>
            <person name="Xu Z."/>
            <person name="Wang H."/>
            <person name="Guo Y."/>
        </authorList>
    </citation>
    <scope>NUCLEOTIDE SEQUENCE [LARGE SCALE GENOMIC DNA]</scope>
    <source>
        <strain evidence="6 7">R73</strain>
    </source>
</reference>
<evidence type="ECO:0000313" key="7">
    <source>
        <dbReference type="Proteomes" id="UP001246690"/>
    </source>
</evidence>
<dbReference type="InterPro" id="IPR036388">
    <property type="entry name" value="WH-like_DNA-bd_sf"/>
</dbReference>
<keyword evidence="3" id="KW-0804">Transcription</keyword>
<keyword evidence="1" id="KW-0805">Transcription regulation</keyword>
<feature type="domain" description="IclR-ED" evidence="5">
    <location>
        <begin position="73"/>
        <end position="255"/>
    </location>
</feature>
<evidence type="ECO:0000313" key="6">
    <source>
        <dbReference type="EMBL" id="WMY76092.1"/>
    </source>
</evidence>
<evidence type="ECO:0000256" key="3">
    <source>
        <dbReference type="ARBA" id="ARBA00023163"/>
    </source>
</evidence>
<dbReference type="EMBL" id="CP133838">
    <property type="protein sequence ID" value="WMY76092.1"/>
    <property type="molecule type" value="Genomic_DNA"/>
</dbReference>
<gene>
    <name evidence="6" type="ORF">RHD99_09225</name>
</gene>
<proteinExistence type="predicted"/>
<protein>
    <submittedName>
        <fullName evidence="6">IclR family transcriptional regulator</fullName>
    </submittedName>
</protein>
<keyword evidence="2" id="KW-0238">DNA-binding</keyword>
<evidence type="ECO:0000256" key="2">
    <source>
        <dbReference type="ARBA" id="ARBA00023125"/>
    </source>
</evidence>
<dbReference type="Gene3D" id="3.30.450.40">
    <property type="match status" value="1"/>
</dbReference>
<dbReference type="SUPFAM" id="SSF46785">
    <property type="entry name" value="Winged helix' DNA-binding domain"/>
    <property type="match status" value="1"/>
</dbReference>
<dbReference type="Pfam" id="PF09339">
    <property type="entry name" value="HTH_IclR"/>
    <property type="match status" value="1"/>
</dbReference>
<dbReference type="InterPro" id="IPR050707">
    <property type="entry name" value="HTH_MetabolicPath_Reg"/>
</dbReference>
<dbReference type="PANTHER" id="PTHR30136">
    <property type="entry name" value="HELIX-TURN-HELIX TRANSCRIPTIONAL REGULATOR, ICLR FAMILY"/>
    <property type="match status" value="1"/>
</dbReference>
<feature type="domain" description="HTH iclR-type" evidence="4">
    <location>
        <begin position="11"/>
        <end position="79"/>
    </location>
</feature>
<name>A0ABY9SF84_9ENTR</name>
<sequence length="258" mass="28580">MSEVSNKRSRTSGIDRALQVLDFLQLQQRPSTSYEIAKAIDAPFSTIYSVVEDMVSKSLLERQSNGLIWFGPRLYYYGLSWSRHLDLLTIATQEMELLNAQCGEVVQLCGRDNDAMVVLAMAEGHDHFQVASRTGTRIPLNWSASGKLLVGHLPFEEKLELFKRSARQSPTGRAEIDPQVLAEGATLALQQRLSVQAGESDFSVACIAAPVCDTNGACQITVSIVVPFSKLEQTTPDLRQLVQLSAENIENRLGWRNP</sequence>
<dbReference type="InterPro" id="IPR005471">
    <property type="entry name" value="Tscrpt_reg_IclR_N"/>
</dbReference>
<dbReference type="PROSITE" id="PS51078">
    <property type="entry name" value="ICLR_ED"/>
    <property type="match status" value="1"/>
</dbReference>
<dbReference type="RefSeq" id="WP_309878524.1">
    <property type="nucleotide sequence ID" value="NZ_CP133838.1"/>
</dbReference>
<dbReference type="Gene3D" id="1.10.10.10">
    <property type="entry name" value="Winged helix-like DNA-binding domain superfamily/Winged helix DNA-binding domain"/>
    <property type="match status" value="1"/>
</dbReference>
<evidence type="ECO:0000256" key="1">
    <source>
        <dbReference type="ARBA" id="ARBA00023015"/>
    </source>
</evidence>
<dbReference type="InterPro" id="IPR029016">
    <property type="entry name" value="GAF-like_dom_sf"/>
</dbReference>
<accession>A0ABY9SF84</accession>
<dbReference type="SUPFAM" id="SSF55781">
    <property type="entry name" value="GAF domain-like"/>
    <property type="match status" value="1"/>
</dbReference>
<dbReference type="Proteomes" id="UP001246690">
    <property type="component" value="Chromosome"/>
</dbReference>
<dbReference type="PROSITE" id="PS51077">
    <property type="entry name" value="HTH_ICLR"/>
    <property type="match status" value="1"/>
</dbReference>
<dbReference type="Pfam" id="PF01614">
    <property type="entry name" value="IclR_C"/>
    <property type="match status" value="1"/>
</dbReference>
<dbReference type="InterPro" id="IPR036390">
    <property type="entry name" value="WH_DNA-bd_sf"/>
</dbReference>
<dbReference type="PANTHER" id="PTHR30136:SF35">
    <property type="entry name" value="HTH-TYPE TRANSCRIPTIONAL REGULATOR RV1719"/>
    <property type="match status" value="1"/>
</dbReference>
<keyword evidence="7" id="KW-1185">Reference proteome</keyword>
<organism evidence="6 7">
    <name type="scientific">Buttiauxella selenatireducens</name>
    <dbReference type="NCBI Taxonomy" id="3073902"/>
    <lineage>
        <taxon>Bacteria</taxon>
        <taxon>Pseudomonadati</taxon>
        <taxon>Pseudomonadota</taxon>
        <taxon>Gammaproteobacteria</taxon>
        <taxon>Enterobacterales</taxon>
        <taxon>Enterobacteriaceae</taxon>
        <taxon>Buttiauxella</taxon>
    </lineage>
</organism>
<evidence type="ECO:0000259" key="4">
    <source>
        <dbReference type="PROSITE" id="PS51077"/>
    </source>
</evidence>
<evidence type="ECO:0000259" key="5">
    <source>
        <dbReference type="PROSITE" id="PS51078"/>
    </source>
</evidence>